<proteinExistence type="predicted"/>
<keyword evidence="2" id="KW-1185">Reference proteome</keyword>
<reference evidence="1" key="1">
    <citation type="submission" date="2023-08" db="EMBL/GenBank/DDBJ databases">
        <authorList>
            <person name="Alioto T."/>
            <person name="Alioto T."/>
            <person name="Gomez Garrido J."/>
        </authorList>
    </citation>
    <scope>NUCLEOTIDE SEQUENCE</scope>
</reference>
<dbReference type="Proteomes" id="UP001162480">
    <property type="component" value="Chromosome 17"/>
</dbReference>
<name>A0AA36BKN7_OCTVU</name>
<evidence type="ECO:0000313" key="1">
    <source>
        <dbReference type="EMBL" id="CAI9735507.1"/>
    </source>
</evidence>
<dbReference type="AlphaFoldDB" id="A0AA36BKN7"/>
<organism evidence="1 2">
    <name type="scientific">Octopus vulgaris</name>
    <name type="common">Common octopus</name>
    <dbReference type="NCBI Taxonomy" id="6645"/>
    <lineage>
        <taxon>Eukaryota</taxon>
        <taxon>Metazoa</taxon>
        <taxon>Spiralia</taxon>
        <taxon>Lophotrochozoa</taxon>
        <taxon>Mollusca</taxon>
        <taxon>Cephalopoda</taxon>
        <taxon>Coleoidea</taxon>
        <taxon>Octopodiformes</taxon>
        <taxon>Octopoda</taxon>
        <taxon>Incirrata</taxon>
        <taxon>Octopodidae</taxon>
        <taxon>Octopus</taxon>
    </lineage>
</organism>
<dbReference type="EMBL" id="OX597830">
    <property type="protein sequence ID" value="CAI9735507.1"/>
    <property type="molecule type" value="Genomic_DNA"/>
</dbReference>
<gene>
    <name evidence="1" type="ORF">OCTVUL_1B029746</name>
</gene>
<accession>A0AA36BKN7</accession>
<evidence type="ECO:0000313" key="2">
    <source>
        <dbReference type="Proteomes" id="UP001162480"/>
    </source>
</evidence>
<sequence>MHAYYYSILNPETSTTQKETYSIWRCKNLHSRLYIDCNKIRAVRRDILKNKRLTDSEIDKIVRSVKSQLSIPHTHSYPQAKISENSNQQIGYTEPYERRPSVDVKNTINDRVSIELLDGILEQYLVQLHQPFHERAPLPKIINTNKNRKVIEEVDEALGKVIRQLLENSRENALEVIDQLKYSAAYFATQKRVLKLEIDKKSAMYTNSLHGWKEHTGK</sequence>
<protein>
    <submittedName>
        <fullName evidence="1">Uncharacterized protein</fullName>
    </submittedName>
</protein>